<dbReference type="GO" id="GO:0008270">
    <property type="term" value="F:zinc ion binding"/>
    <property type="evidence" value="ECO:0007669"/>
    <property type="project" value="InterPro"/>
</dbReference>
<dbReference type="Proteomes" id="UP000197138">
    <property type="component" value="Unassembled WGS sequence"/>
</dbReference>
<accession>A0A218WWY2</accession>
<dbReference type="InterPro" id="IPR002885">
    <property type="entry name" value="PPR_rpt"/>
</dbReference>
<dbReference type="AlphaFoldDB" id="A0A218WWY2"/>
<evidence type="ECO:0000256" key="2">
    <source>
        <dbReference type="PROSITE-ProRule" id="PRU00708"/>
    </source>
</evidence>
<dbReference type="PROSITE" id="PS51375">
    <property type="entry name" value="PPR"/>
    <property type="match status" value="1"/>
</dbReference>
<evidence type="ECO:0000313" key="4">
    <source>
        <dbReference type="EMBL" id="OWM76741.1"/>
    </source>
</evidence>
<organism evidence="4 5">
    <name type="scientific">Punica granatum</name>
    <name type="common">Pomegranate</name>
    <dbReference type="NCBI Taxonomy" id="22663"/>
    <lineage>
        <taxon>Eukaryota</taxon>
        <taxon>Viridiplantae</taxon>
        <taxon>Streptophyta</taxon>
        <taxon>Embryophyta</taxon>
        <taxon>Tracheophyta</taxon>
        <taxon>Spermatophyta</taxon>
        <taxon>Magnoliopsida</taxon>
        <taxon>eudicotyledons</taxon>
        <taxon>Gunneridae</taxon>
        <taxon>Pentapetalae</taxon>
        <taxon>rosids</taxon>
        <taxon>malvids</taxon>
        <taxon>Myrtales</taxon>
        <taxon>Lythraceae</taxon>
        <taxon>Punica</taxon>
    </lineage>
</organism>
<evidence type="ECO:0000256" key="1">
    <source>
        <dbReference type="ARBA" id="ARBA00006643"/>
    </source>
</evidence>
<evidence type="ECO:0000259" key="3">
    <source>
        <dbReference type="Pfam" id="PF14432"/>
    </source>
</evidence>
<dbReference type="EMBL" id="MTKT01003016">
    <property type="protein sequence ID" value="OWM76741.1"/>
    <property type="molecule type" value="Genomic_DNA"/>
</dbReference>
<feature type="domain" description="DYW" evidence="3">
    <location>
        <begin position="48"/>
        <end position="123"/>
    </location>
</feature>
<sequence>MAIRIADQVLDSRPRDPSTFIFLSNIYAAAGLWDNVAKELELDMRRRGYVPDTSGVLLDMGQEEKERLLFWHSERLAAAYELIKTVPGSIIRIVKNLQVCADCHRVLKFVSDIVKRDIYVRGWDMFLQ</sequence>
<proteinExistence type="inferred from homology"/>
<reference evidence="5" key="1">
    <citation type="journal article" date="2017" name="Plant J.">
        <title>The pomegranate (Punica granatum L.) genome and the genomics of punicalagin biosynthesis.</title>
        <authorList>
            <person name="Qin G."/>
            <person name="Xu C."/>
            <person name="Ming R."/>
            <person name="Tang H."/>
            <person name="Guyot R."/>
            <person name="Kramer E.M."/>
            <person name="Hu Y."/>
            <person name="Yi X."/>
            <person name="Qi Y."/>
            <person name="Xu X."/>
            <person name="Gao Z."/>
            <person name="Pan H."/>
            <person name="Jian J."/>
            <person name="Tian Y."/>
            <person name="Yue Z."/>
            <person name="Xu Y."/>
        </authorList>
    </citation>
    <scope>NUCLEOTIDE SEQUENCE [LARGE SCALE GENOMIC DNA]</scope>
    <source>
        <strain evidence="5">cv. Dabenzi</strain>
    </source>
</reference>
<dbReference type="InterPro" id="IPR032867">
    <property type="entry name" value="DYW_dom"/>
</dbReference>
<name>A0A218WWY2_PUNGR</name>
<protein>
    <recommendedName>
        <fullName evidence="3">DYW domain-containing protein</fullName>
    </recommendedName>
</protein>
<evidence type="ECO:0000313" key="5">
    <source>
        <dbReference type="Proteomes" id="UP000197138"/>
    </source>
</evidence>
<dbReference type="Pfam" id="PF14432">
    <property type="entry name" value="DYW_deaminase"/>
    <property type="match status" value="1"/>
</dbReference>
<gene>
    <name evidence="4" type="ORF">CDL15_Pgr004953</name>
</gene>
<comment type="similarity">
    <text evidence="1">Belongs to the PPR family. PCMP-H subfamily.</text>
</comment>
<feature type="repeat" description="PPR" evidence="2">
    <location>
        <begin position="16"/>
        <end position="51"/>
    </location>
</feature>
<comment type="caution">
    <text evidence="4">The sequence shown here is derived from an EMBL/GenBank/DDBJ whole genome shotgun (WGS) entry which is preliminary data.</text>
</comment>